<evidence type="ECO:0000313" key="4">
    <source>
        <dbReference type="Proteomes" id="UP000000602"/>
    </source>
</evidence>
<proteinExistence type="predicted"/>
<evidence type="ECO:0000259" key="2">
    <source>
        <dbReference type="Pfam" id="PF21784"/>
    </source>
</evidence>
<organism evidence="3 4">
    <name type="scientific">Desulfotalea psychrophila (strain LSv54 / DSM 12343)</name>
    <dbReference type="NCBI Taxonomy" id="177439"/>
    <lineage>
        <taxon>Bacteria</taxon>
        <taxon>Pseudomonadati</taxon>
        <taxon>Thermodesulfobacteriota</taxon>
        <taxon>Desulfobulbia</taxon>
        <taxon>Desulfobulbales</taxon>
        <taxon>Desulfocapsaceae</taxon>
        <taxon>Desulfotalea</taxon>
    </lineage>
</organism>
<gene>
    <name evidence="3" type="ordered locus">DP2906</name>
</gene>
<dbReference type="Proteomes" id="UP000000602">
    <property type="component" value="Chromosome"/>
</dbReference>
<dbReference type="AlphaFoldDB" id="Q6AJ45"/>
<sequence>MRLVHLHLKRSVMSNELNPFPENEITPFYDSSGHALFYLHSDGKYFYHYDGTPIAYLYNHQCIISYLGQYLGWLHNGSIIDYKNGRYAFFTSHSSDGVSRPGRKSKPSRSSRQSRPAESSRMSRPSRPSRSSGWSENSNMTFFPNY</sequence>
<dbReference type="eggNOG" id="ENOG5033C6J">
    <property type="taxonomic scope" value="Bacteria"/>
</dbReference>
<feature type="compositionally biased region" description="Low complexity" evidence="1">
    <location>
        <begin position="110"/>
        <end position="132"/>
    </location>
</feature>
<evidence type="ECO:0000313" key="3">
    <source>
        <dbReference type="EMBL" id="CAG37635.1"/>
    </source>
</evidence>
<reference evidence="4" key="1">
    <citation type="journal article" date="2004" name="Environ. Microbiol.">
        <title>The genome of Desulfotalea psychrophila, a sulfate-reducing bacterium from permanently cold Arctic sediments.</title>
        <authorList>
            <person name="Rabus R."/>
            <person name="Ruepp A."/>
            <person name="Frickey T."/>
            <person name="Rattei T."/>
            <person name="Fartmann B."/>
            <person name="Stark M."/>
            <person name="Bauer M."/>
            <person name="Zibat A."/>
            <person name="Lombardot T."/>
            <person name="Becker I."/>
            <person name="Amann J."/>
            <person name="Gellner K."/>
            <person name="Teeling H."/>
            <person name="Leuschner W.D."/>
            <person name="Gloeckner F.-O."/>
            <person name="Lupas A.N."/>
            <person name="Amann R."/>
            <person name="Klenk H.-P."/>
        </authorList>
    </citation>
    <scope>NUCLEOTIDE SEQUENCE [LARGE SCALE GENOMIC DNA]</scope>
    <source>
        <strain evidence="4">DSM 12343 / LSv54</strain>
    </source>
</reference>
<dbReference type="KEGG" id="dps:DP2906"/>
<accession>Q6AJ45</accession>
<dbReference type="HOGENOM" id="CLU_148548_0_0_7"/>
<feature type="region of interest" description="Disordered" evidence="1">
    <location>
        <begin position="92"/>
        <end position="146"/>
    </location>
</feature>
<protein>
    <recommendedName>
        <fullName evidence="2">4-fold beta flower domain-containing protein</fullName>
    </recommendedName>
</protein>
<feature type="domain" description="4-fold beta flower" evidence="2">
    <location>
        <begin position="27"/>
        <end position="143"/>
    </location>
</feature>
<name>Q6AJ45_DESPS</name>
<dbReference type="EMBL" id="CR522870">
    <property type="protein sequence ID" value="CAG37635.1"/>
    <property type="molecule type" value="Genomic_DNA"/>
</dbReference>
<dbReference type="InterPro" id="IPR048911">
    <property type="entry name" value="Bflower"/>
</dbReference>
<evidence type="ECO:0000256" key="1">
    <source>
        <dbReference type="SAM" id="MobiDB-lite"/>
    </source>
</evidence>
<keyword evidence="4" id="KW-1185">Reference proteome</keyword>
<feature type="compositionally biased region" description="Polar residues" evidence="1">
    <location>
        <begin position="133"/>
        <end position="146"/>
    </location>
</feature>
<dbReference type="Pfam" id="PF21784">
    <property type="entry name" value="Bflower"/>
    <property type="match status" value="1"/>
</dbReference>